<evidence type="ECO:0000313" key="1">
    <source>
        <dbReference type="EMBL" id="MBW86792.1"/>
    </source>
</evidence>
<dbReference type="EMBL" id="GGEC01006309">
    <property type="protein sequence ID" value="MBW86792.1"/>
    <property type="molecule type" value="Transcribed_RNA"/>
</dbReference>
<proteinExistence type="predicted"/>
<dbReference type="AlphaFoldDB" id="A0A2P2J022"/>
<name>A0A2P2J022_RHIMU</name>
<accession>A0A2P2J022</accession>
<sequence length="59" mass="6957">MLKHNQHNLLMQLGELYQSSVLKQMVVIVCQSSVLKSLFDCCIMTFSMFFTDNQEFEFM</sequence>
<reference evidence="1" key="1">
    <citation type="submission" date="2018-02" db="EMBL/GenBank/DDBJ databases">
        <title>Rhizophora mucronata_Transcriptome.</title>
        <authorList>
            <person name="Meera S.P."/>
            <person name="Sreeshan A."/>
            <person name="Augustine A."/>
        </authorList>
    </citation>
    <scope>NUCLEOTIDE SEQUENCE</scope>
    <source>
        <tissue evidence="1">Leaf</tissue>
    </source>
</reference>
<protein>
    <submittedName>
        <fullName evidence="1">Uncharacterized protein</fullName>
    </submittedName>
</protein>
<organism evidence="1">
    <name type="scientific">Rhizophora mucronata</name>
    <name type="common">Asiatic mangrove</name>
    <dbReference type="NCBI Taxonomy" id="61149"/>
    <lineage>
        <taxon>Eukaryota</taxon>
        <taxon>Viridiplantae</taxon>
        <taxon>Streptophyta</taxon>
        <taxon>Embryophyta</taxon>
        <taxon>Tracheophyta</taxon>
        <taxon>Spermatophyta</taxon>
        <taxon>Magnoliopsida</taxon>
        <taxon>eudicotyledons</taxon>
        <taxon>Gunneridae</taxon>
        <taxon>Pentapetalae</taxon>
        <taxon>rosids</taxon>
        <taxon>fabids</taxon>
        <taxon>Malpighiales</taxon>
        <taxon>Rhizophoraceae</taxon>
        <taxon>Rhizophora</taxon>
    </lineage>
</organism>